<reference evidence="3 4" key="1">
    <citation type="submission" date="2018-05" db="EMBL/GenBank/DDBJ databases">
        <title>The Hungate 1000. A catalogue of reference genomes from the rumen microbiome.</title>
        <authorList>
            <person name="Kelly W."/>
        </authorList>
    </citation>
    <scope>NUCLEOTIDE SEQUENCE [LARGE SCALE GENOMIC DNA]</scope>
    <source>
        <strain evidence="3 4">SAb67</strain>
    </source>
</reference>
<keyword evidence="1" id="KW-1133">Transmembrane helix</keyword>
<dbReference type="OrthoDB" id="1815769at2"/>
<dbReference type="Proteomes" id="UP000245720">
    <property type="component" value="Unassembled WGS sequence"/>
</dbReference>
<keyword evidence="1" id="KW-0472">Membrane</keyword>
<evidence type="ECO:0000313" key="3">
    <source>
        <dbReference type="EMBL" id="PWJ12273.1"/>
    </source>
</evidence>
<dbReference type="AlphaFoldDB" id="A0A315XYA1"/>
<sequence>MICKKCGKEIQDGINVCPYCGIGINGAVPNTSGTAAVAEKPKKKHKGLMIFCYITAILLLSVIVIAIFADDEGESKTVSEKEYIIAAENIIKKDLKAPSTAIFSNEKIADEDEYGRKIVTFTVESQNSFGGYVTSNCYVLITGYDSNDDSFTYNAATGVITSEQGFDFLEESYIKKLKESTEWNQPQKEE</sequence>
<proteinExistence type="predicted"/>
<dbReference type="RefSeq" id="WP_109726730.1">
    <property type="nucleotide sequence ID" value="NZ_QGDI01000007.1"/>
</dbReference>
<protein>
    <submittedName>
        <fullName evidence="3">Zinc ribbon protein</fullName>
    </submittedName>
</protein>
<organism evidence="3 4">
    <name type="scientific">Ruminococcus flavefaciens</name>
    <dbReference type="NCBI Taxonomy" id="1265"/>
    <lineage>
        <taxon>Bacteria</taxon>
        <taxon>Bacillati</taxon>
        <taxon>Bacillota</taxon>
        <taxon>Clostridia</taxon>
        <taxon>Eubacteriales</taxon>
        <taxon>Oscillospiraceae</taxon>
        <taxon>Ruminococcus</taxon>
    </lineage>
</organism>
<keyword evidence="1" id="KW-0812">Transmembrane</keyword>
<accession>A0A315XYA1</accession>
<evidence type="ECO:0000313" key="4">
    <source>
        <dbReference type="Proteomes" id="UP000245720"/>
    </source>
</evidence>
<dbReference type="EMBL" id="QGDI01000007">
    <property type="protein sequence ID" value="PWJ12273.1"/>
    <property type="molecule type" value="Genomic_DNA"/>
</dbReference>
<feature type="transmembrane region" description="Helical" evidence="1">
    <location>
        <begin position="48"/>
        <end position="69"/>
    </location>
</feature>
<comment type="caution">
    <text evidence="3">The sequence shown here is derived from an EMBL/GenBank/DDBJ whole genome shotgun (WGS) entry which is preliminary data.</text>
</comment>
<dbReference type="InterPro" id="IPR026870">
    <property type="entry name" value="Zinc_ribbon_dom"/>
</dbReference>
<evidence type="ECO:0000259" key="2">
    <source>
        <dbReference type="Pfam" id="PF13240"/>
    </source>
</evidence>
<evidence type="ECO:0000256" key="1">
    <source>
        <dbReference type="SAM" id="Phobius"/>
    </source>
</evidence>
<dbReference type="Pfam" id="PF13240">
    <property type="entry name" value="Zn_Ribbon_1"/>
    <property type="match status" value="1"/>
</dbReference>
<name>A0A315XYA1_RUMFL</name>
<gene>
    <name evidence="3" type="ORF">IE37_01964</name>
</gene>
<feature type="domain" description="Zinc-ribbon" evidence="2">
    <location>
        <begin position="3"/>
        <end position="21"/>
    </location>
</feature>